<dbReference type="GO" id="GO:0003723">
    <property type="term" value="F:RNA binding"/>
    <property type="evidence" value="ECO:0007669"/>
    <property type="project" value="InterPro"/>
</dbReference>
<evidence type="ECO:0000313" key="4">
    <source>
        <dbReference type="EMBL" id="OGN12860.1"/>
    </source>
</evidence>
<dbReference type="SUPFAM" id="SSF75217">
    <property type="entry name" value="alpha/beta knot"/>
    <property type="match status" value="1"/>
</dbReference>
<dbReference type="PANTHER" id="PTHR46429:SF1">
    <property type="entry name" value="23S RRNA (GUANOSINE-2'-O-)-METHYLTRANSFERASE RLMB"/>
    <property type="match status" value="1"/>
</dbReference>
<evidence type="ECO:0000256" key="2">
    <source>
        <dbReference type="ARBA" id="ARBA00022679"/>
    </source>
</evidence>
<evidence type="ECO:0000313" key="5">
    <source>
        <dbReference type="Proteomes" id="UP000178197"/>
    </source>
</evidence>
<dbReference type="GO" id="GO:0005829">
    <property type="term" value="C:cytosol"/>
    <property type="evidence" value="ECO:0007669"/>
    <property type="project" value="TreeGrafter"/>
</dbReference>
<proteinExistence type="predicted"/>
<dbReference type="Proteomes" id="UP000178197">
    <property type="component" value="Unassembled WGS sequence"/>
</dbReference>
<dbReference type="GO" id="GO:0008173">
    <property type="term" value="F:RNA methyltransferase activity"/>
    <property type="evidence" value="ECO:0007669"/>
    <property type="project" value="InterPro"/>
</dbReference>
<dbReference type="InterPro" id="IPR029026">
    <property type="entry name" value="tRNA_m1G_MTases_N"/>
</dbReference>
<keyword evidence="1" id="KW-0489">Methyltransferase</keyword>
<dbReference type="Pfam" id="PF00588">
    <property type="entry name" value="SpoU_methylase"/>
    <property type="match status" value="1"/>
</dbReference>
<dbReference type="InterPro" id="IPR029028">
    <property type="entry name" value="Alpha/beta_knot_MTases"/>
</dbReference>
<keyword evidence="2" id="KW-0808">Transferase</keyword>
<accession>A0A1F8FJF5</accession>
<dbReference type="GO" id="GO:0006396">
    <property type="term" value="P:RNA processing"/>
    <property type="evidence" value="ECO:0007669"/>
    <property type="project" value="InterPro"/>
</dbReference>
<gene>
    <name evidence="4" type="ORF">A3C71_01005</name>
</gene>
<dbReference type="InterPro" id="IPR004441">
    <property type="entry name" value="rRNA_MeTrfase_TrmH"/>
</dbReference>
<reference evidence="4 5" key="1">
    <citation type="journal article" date="2016" name="Nat. Commun.">
        <title>Thousands of microbial genomes shed light on interconnected biogeochemical processes in an aquifer system.</title>
        <authorList>
            <person name="Anantharaman K."/>
            <person name="Brown C.T."/>
            <person name="Hug L.A."/>
            <person name="Sharon I."/>
            <person name="Castelle C.J."/>
            <person name="Probst A.J."/>
            <person name="Thomas B.C."/>
            <person name="Singh A."/>
            <person name="Wilkins M.J."/>
            <person name="Karaoz U."/>
            <person name="Brodie E.L."/>
            <person name="Williams K.H."/>
            <person name="Hubbard S.S."/>
            <person name="Banfield J.F."/>
        </authorList>
    </citation>
    <scope>NUCLEOTIDE SEQUENCE [LARGE SCALE GENOMIC DNA]</scope>
</reference>
<dbReference type="PANTHER" id="PTHR46429">
    <property type="entry name" value="23S RRNA (GUANOSINE-2'-O-)-METHYLTRANSFERASE RLMB"/>
    <property type="match status" value="1"/>
</dbReference>
<name>A0A1F8FJF5_9BACT</name>
<protein>
    <recommendedName>
        <fullName evidence="3">tRNA/rRNA methyltransferase SpoU type domain-containing protein</fullName>
    </recommendedName>
</protein>
<dbReference type="InterPro" id="IPR001537">
    <property type="entry name" value="SpoU_MeTrfase"/>
</dbReference>
<dbReference type="GO" id="GO:0032259">
    <property type="term" value="P:methylation"/>
    <property type="evidence" value="ECO:0007669"/>
    <property type="project" value="UniProtKB-KW"/>
</dbReference>
<comment type="caution">
    <text evidence="4">The sequence shown here is derived from an EMBL/GenBank/DDBJ whole genome shotgun (WGS) entry which is preliminary data.</text>
</comment>
<feature type="domain" description="tRNA/rRNA methyltransferase SpoU type" evidence="3">
    <location>
        <begin position="6"/>
        <end position="110"/>
    </location>
</feature>
<dbReference type="EMBL" id="MGJT01000011">
    <property type="protein sequence ID" value="OGN12860.1"/>
    <property type="molecule type" value="Genomic_DNA"/>
</dbReference>
<dbReference type="Gene3D" id="3.40.1280.10">
    <property type="match status" value="1"/>
</dbReference>
<evidence type="ECO:0000259" key="3">
    <source>
        <dbReference type="Pfam" id="PF00588"/>
    </source>
</evidence>
<dbReference type="AlphaFoldDB" id="A0A1F8FJF5"/>
<evidence type="ECO:0000256" key="1">
    <source>
        <dbReference type="ARBA" id="ARBA00022603"/>
    </source>
</evidence>
<sequence length="115" mass="12925">MADLPDKIAKTALGAEKYVPWEQHKQTWRLLKKLSTYKVRPCTIVALEQLPKAIDYRKFKPKFPLALILGNEVGGLSKEILKYADKIIAIPMYGQKESLNVSVAAGIALFKIIEV</sequence>
<organism evidence="4 5">
    <name type="scientific">Candidatus Yanofskybacteria bacterium RIFCSPHIGHO2_02_FULL_43_15c</name>
    <dbReference type="NCBI Taxonomy" id="1802679"/>
    <lineage>
        <taxon>Bacteria</taxon>
        <taxon>Candidatus Yanofskyibacteriota</taxon>
    </lineage>
</organism>